<accession>A0ACC0B7D0</accession>
<comment type="caution">
    <text evidence="1">The sequence shown here is derived from an EMBL/GenBank/DDBJ whole genome shotgun (WGS) entry which is preliminary data.</text>
</comment>
<gene>
    <name evidence="1" type="ORF">M9H77_18385</name>
</gene>
<proteinExistence type="predicted"/>
<protein>
    <submittedName>
        <fullName evidence="1">Uncharacterized protein</fullName>
    </submittedName>
</protein>
<reference evidence="2" key="1">
    <citation type="journal article" date="2023" name="Nat. Plants">
        <title>Single-cell RNA sequencing provides a high-resolution roadmap for understanding the multicellular compartmentation of specialized metabolism.</title>
        <authorList>
            <person name="Sun S."/>
            <person name="Shen X."/>
            <person name="Li Y."/>
            <person name="Li Y."/>
            <person name="Wang S."/>
            <person name="Li R."/>
            <person name="Zhang H."/>
            <person name="Shen G."/>
            <person name="Guo B."/>
            <person name="Wei J."/>
            <person name="Xu J."/>
            <person name="St-Pierre B."/>
            <person name="Chen S."/>
            <person name="Sun C."/>
        </authorList>
    </citation>
    <scope>NUCLEOTIDE SEQUENCE [LARGE SCALE GENOMIC DNA]</scope>
</reference>
<evidence type="ECO:0000313" key="2">
    <source>
        <dbReference type="Proteomes" id="UP001060085"/>
    </source>
</evidence>
<name>A0ACC0B7D0_CATRO</name>
<evidence type="ECO:0000313" key="1">
    <source>
        <dbReference type="EMBL" id="KAI5668532.1"/>
    </source>
</evidence>
<keyword evidence="2" id="KW-1185">Reference proteome</keyword>
<organism evidence="1 2">
    <name type="scientific">Catharanthus roseus</name>
    <name type="common">Madagascar periwinkle</name>
    <name type="synonym">Vinca rosea</name>
    <dbReference type="NCBI Taxonomy" id="4058"/>
    <lineage>
        <taxon>Eukaryota</taxon>
        <taxon>Viridiplantae</taxon>
        <taxon>Streptophyta</taxon>
        <taxon>Embryophyta</taxon>
        <taxon>Tracheophyta</taxon>
        <taxon>Spermatophyta</taxon>
        <taxon>Magnoliopsida</taxon>
        <taxon>eudicotyledons</taxon>
        <taxon>Gunneridae</taxon>
        <taxon>Pentapetalae</taxon>
        <taxon>asterids</taxon>
        <taxon>lamiids</taxon>
        <taxon>Gentianales</taxon>
        <taxon>Apocynaceae</taxon>
        <taxon>Rauvolfioideae</taxon>
        <taxon>Vinceae</taxon>
        <taxon>Catharanthinae</taxon>
        <taxon>Catharanthus</taxon>
    </lineage>
</organism>
<sequence length="149" mass="16545">MKSLPKLLKLLNLITLINQVKILNRQHILPSYYPLNISIYGLSLRNLVLANFPTSNSKKYVKVTKEKIEKCHAGTGIPRPYPGPWRVRSGAVMGNVSGHELAKQLEFSKCLDNNDLFVQGLLSYLTGVLNNCNDCCNCCEEALKVGVGL</sequence>
<dbReference type="Proteomes" id="UP001060085">
    <property type="component" value="Linkage Group LG04"/>
</dbReference>
<dbReference type="EMBL" id="CM044704">
    <property type="protein sequence ID" value="KAI5668532.1"/>
    <property type="molecule type" value="Genomic_DNA"/>
</dbReference>